<dbReference type="Proteomes" id="UP000271650">
    <property type="component" value="Chromosome"/>
</dbReference>
<dbReference type="EMBL" id="CP127527">
    <property type="protein sequence ID" value="XRI75823.1"/>
    <property type="molecule type" value="Genomic_DNA"/>
</dbReference>
<protein>
    <submittedName>
        <fullName evidence="1">Uncharacterized protein</fullName>
    </submittedName>
</protein>
<evidence type="ECO:0000313" key="2">
    <source>
        <dbReference type="Proteomes" id="UP000271650"/>
    </source>
</evidence>
<sequence>MKCQTLHIVKITPRVIVSVLGILFAAEGNMAWADSTTAPNVSGSTSGFIKSLPSGVVAQAAKSAEPAWAKNLDKSIKKVPPIVYMQAQQSMNSVQEFIFPGEDPCRIAVDAKGDVWVTDFVENGFVYEFKSSGMPIARYPVGPWPHGITIDPQGRIWITNDTKNGTLTEMNPDGSIAGRYDVGPYPYGVAVIDNYVYVTNHQRNGAITLLKFHGREPVVSILQHEDNPGDITVTTGNFGFNDNTDIIGVVLSGNKVDILVPPQGRLYSKVSKSTIGKRYITDITSDISGNLLVSQAYSTVRLLISASNQLFDGSEFKLGSVRGKNGISVKAVALGHTYGDIYVLGYGRDDVYRFQGVYYEGAPSHASTSGGTGLGGLFGQ</sequence>
<organism evidence="1 2">
    <name type="scientific">Acidithiobacillus sulfuriphilus</name>
    <dbReference type="NCBI Taxonomy" id="1867749"/>
    <lineage>
        <taxon>Bacteria</taxon>
        <taxon>Pseudomonadati</taxon>
        <taxon>Pseudomonadota</taxon>
        <taxon>Acidithiobacillia</taxon>
        <taxon>Acidithiobacillales</taxon>
        <taxon>Acidithiobacillaceae</taxon>
        <taxon>Acidithiobacillus</taxon>
    </lineage>
</organism>
<gene>
    <name evidence="1" type="ORF">EC580_007500</name>
</gene>
<proteinExistence type="predicted"/>
<keyword evidence="2" id="KW-1185">Reference proteome</keyword>
<evidence type="ECO:0000313" key="1">
    <source>
        <dbReference type="EMBL" id="XRI75823.1"/>
    </source>
</evidence>
<reference evidence="1 2" key="1">
    <citation type="journal article" date="2019" name="Int. J. Syst. Evol. Microbiol.">
        <title>Acidithiobacillus sulfuriphilus sp. nov.: an extremely acidophilic sulfur-oxidizing chemolithotroph isolated from a neutral pH environment.</title>
        <authorList>
            <person name="Falagan C."/>
            <person name="Moya-Beltran A."/>
            <person name="Castro M."/>
            <person name="Quatrini R."/>
            <person name="Johnson D.B."/>
        </authorList>
    </citation>
    <scope>NUCLEOTIDE SEQUENCE [LARGE SCALE GENOMIC DNA]</scope>
    <source>
        <strain evidence="1 2">CJ-2</strain>
    </source>
</reference>
<name>A0ACD5HM83_9PROT</name>
<accession>A0ACD5HM83</accession>